<dbReference type="OrthoDB" id="6513042at2759"/>
<dbReference type="EMBL" id="CACVBM020000222">
    <property type="protein sequence ID" value="CAA7016427.1"/>
    <property type="molecule type" value="Genomic_DNA"/>
</dbReference>
<accession>A0A6D2HT77</accession>
<dbReference type="GO" id="GO:0045003">
    <property type="term" value="P:double-strand break repair via synthesis-dependent strand annealing"/>
    <property type="evidence" value="ECO:0007669"/>
    <property type="project" value="TreeGrafter"/>
</dbReference>
<sequence>MRSAIPVQIFEDDGFDWEAAVRESIGLPAKSLKCIFFFDPFHSLRLLQMESQNSRPLVMQQIEACHKIVGIWQEWTIDLTGQTCPSKRASRRD</sequence>
<proteinExistence type="predicted"/>
<protein>
    <submittedName>
        <fullName evidence="5">Uncharacterized protein</fullName>
    </submittedName>
</protein>
<reference evidence="5" key="1">
    <citation type="submission" date="2020-01" db="EMBL/GenBank/DDBJ databases">
        <authorList>
            <person name="Mishra B."/>
        </authorList>
    </citation>
    <scope>NUCLEOTIDE SEQUENCE [LARGE SCALE GENOMIC DNA]</scope>
</reference>
<evidence type="ECO:0000256" key="3">
    <source>
        <dbReference type="ARBA" id="ARBA00022806"/>
    </source>
</evidence>
<evidence type="ECO:0000256" key="4">
    <source>
        <dbReference type="ARBA" id="ARBA00022840"/>
    </source>
</evidence>
<evidence type="ECO:0000256" key="1">
    <source>
        <dbReference type="ARBA" id="ARBA00022741"/>
    </source>
</evidence>
<keyword evidence="3" id="KW-0347">Helicase</keyword>
<gene>
    <name evidence="5" type="ORF">MERR_LOCUS3662</name>
</gene>
<evidence type="ECO:0000256" key="2">
    <source>
        <dbReference type="ARBA" id="ARBA00022801"/>
    </source>
</evidence>
<dbReference type="Proteomes" id="UP000467841">
    <property type="component" value="Unassembled WGS sequence"/>
</dbReference>
<dbReference type="GO" id="GO:0036297">
    <property type="term" value="P:interstrand cross-link repair"/>
    <property type="evidence" value="ECO:0007669"/>
    <property type="project" value="TreeGrafter"/>
</dbReference>
<dbReference type="GO" id="GO:0000400">
    <property type="term" value="F:four-way junction DNA binding"/>
    <property type="evidence" value="ECO:0007669"/>
    <property type="project" value="TreeGrafter"/>
</dbReference>
<keyword evidence="2" id="KW-0378">Hydrolase</keyword>
<keyword evidence="1" id="KW-0547">Nucleotide-binding</keyword>
<keyword evidence="6" id="KW-1185">Reference proteome</keyword>
<dbReference type="GO" id="GO:0009378">
    <property type="term" value="F:four-way junction helicase activity"/>
    <property type="evidence" value="ECO:0007669"/>
    <property type="project" value="TreeGrafter"/>
</dbReference>
<name>A0A6D2HT77_9BRAS</name>
<dbReference type="AlphaFoldDB" id="A0A6D2HT77"/>
<dbReference type="GO" id="GO:0005524">
    <property type="term" value="F:ATP binding"/>
    <property type="evidence" value="ECO:0007669"/>
    <property type="project" value="UniProtKB-KW"/>
</dbReference>
<dbReference type="GO" id="GO:0016787">
    <property type="term" value="F:hydrolase activity"/>
    <property type="evidence" value="ECO:0007669"/>
    <property type="project" value="UniProtKB-KW"/>
</dbReference>
<evidence type="ECO:0000313" key="6">
    <source>
        <dbReference type="Proteomes" id="UP000467841"/>
    </source>
</evidence>
<organism evidence="5 6">
    <name type="scientific">Microthlaspi erraticum</name>
    <dbReference type="NCBI Taxonomy" id="1685480"/>
    <lineage>
        <taxon>Eukaryota</taxon>
        <taxon>Viridiplantae</taxon>
        <taxon>Streptophyta</taxon>
        <taxon>Embryophyta</taxon>
        <taxon>Tracheophyta</taxon>
        <taxon>Spermatophyta</taxon>
        <taxon>Magnoliopsida</taxon>
        <taxon>eudicotyledons</taxon>
        <taxon>Gunneridae</taxon>
        <taxon>Pentapetalae</taxon>
        <taxon>rosids</taxon>
        <taxon>malvids</taxon>
        <taxon>Brassicales</taxon>
        <taxon>Brassicaceae</taxon>
        <taxon>Coluteocarpeae</taxon>
        <taxon>Microthlaspi</taxon>
    </lineage>
</organism>
<dbReference type="PANTHER" id="PTHR14025:SF20">
    <property type="entry name" value="FANCONI ANEMIA GROUP M PROTEIN"/>
    <property type="match status" value="1"/>
</dbReference>
<evidence type="ECO:0000313" key="5">
    <source>
        <dbReference type="EMBL" id="CAA7016427.1"/>
    </source>
</evidence>
<comment type="caution">
    <text evidence="5">The sequence shown here is derived from an EMBL/GenBank/DDBJ whole genome shotgun (WGS) entry which is preliminary data.</text>
</comment>
<keyword evidence="4" id="KW-0067">ATP-binding</keyword>
<dbReference type="PANTHER" id="PTHR14025">
    <property type="entry name" value="FANCONI ANEMIA GROUP M FANCM FAMILY MEMBER"/>
    <property type="match status" value="1"/>
</dbReference>
<dbReference type="GO" id="GO:0043138">
    <property type="term" value="F:3'-5' DNA helicase activity"/>
    <property type="evidence" value="ECO:0007669"/>
    <property type="project" value="TreeGrafter"/>
</dbReference>